<accession>A0A382LUM6</accession>
<gene>
    <name evidence="6" type="ORF">METZ01_LOCUS293288</name>
</gene>
<dbReference type="EMBL" id="UINC01089384">
    <property type="protein sequence ID" value="SVC40434.1"/>
    <property type="molecule type" value="Genomic_DNA"/>
</dbReference>
<dbReference type="Pfam" id="PF00425">
    <property type="entry name" value="Chorismate_bind"/>
    <property type="match status" value="1"/>
</dbReference>
<dbReference type="SUPFAM" id="SSF56322">
    <property type="entry name" value="ADC synthase"/>
    <property type="match status" value="1"/>
</dbReference>
<protein>
    <recommendedName>
        <fullName evidence="5">Chorismate-utilising enzyme C-terminal domain-containing protein</fullName>
    </recommendedName>
</protein>
<evidence type="ECO:0000256" key="3">
    <source>
        <dbReference type="ARBA" id="ARBA00022842"/>
    </source>
</evidence>
<evidence type="ECO:0000256" key="4">
    <source>
        <dbReference type="ARBA" id="ARBA00023239"/>
    </source>
</evidence>
<keyword evidence="3" id="KW-0460">Magnesium</keyword>
<proteinExistence type="predicted"/>
<evidence type="ECO:0000256" key="2">
    <source>
        <dbReference type="ARBA" id="ARBA00022723"/>
    </source>
</evidence>
<dbReference type="PRINTS" id="PR00095">
    <property type="entry name" value="ANTSNTHASEI"/>
</dbReference>
<reference evidence="6" key="1">
    <citation type="submission" date="2018-05" db="EMBL/GenBank/DDBJ databases">
        <authorList>
            <person name="Lanie J.A."/>
            <person name="Ng W.-L."/>
            <person name="Kazmierczak K.M."/>
            <person name="Andrzejewski T.M."/>
            <person name="Davidsen T.M."/>
            <person name="Wayne K.J."/>
            <person name="Tettelin H."/>
            <person name="Glass J.I."/>
            <person name="Rusch D."/>
            <person name="Podicherti R."/>
            <person name="Tsui H.-C.T."/>
            <person name="Winkler M.E."/>
        </authorList>
    </citation>
    <scope>NUCLEOTIDE SEQUENCE</scope>
</reference>
<organism evidence="6">
    <name type="scientific">marine metagenome</name>
    <dbReference type="NCBI Taxonomy" id="408172"/>
    <lineage>
        <taxon>unclassified sequences</taxon>
        <taxon>metagenomes</taxon>
        <taxon>ecological metagenomes</taxon>
    </lineage>
</organism>
<dbReference type="PANTHER" id="PTHR11236:SF48">
    <property type="entry name" value="ISOCHORISMATE SYNTHASE MENF"/>
    <property type="match status" value="1"/>
</dbReference>
<dbReference type="InterPro" id="IPR015890">
    <property type="entry name" value="Chorismate_C"/>
</dbReference>
<dbReference type="InterPro" id="IPR019999">
    <property type="entry name" value="Anth_synth_I-like"/>
</dbReference>
<dbReference type="GO" id="GO:0000162">
    <property type="term" value="P:L-tryptophan biosynthetic process"/>
    <property type="evidence" value="ECO:0007669"/>
    <property type="project" value="TreeGrafter"/>
</dbReference>
<dbReference type="GO" id="GO:0046872">
    <property type="term" value="F:metal ion binding"/>
    <property type="evidence" value="ECO:0007669"/>
    <property type="project" value="UniProtKB-KW"/>
</dbReference>
<dbReference type="Gene3D" id="3.60.120.10">
    <property type="entry name" value="Anthranilate synthase"/>
    <property type="match status" value="1"/>
</dbReference>
<dbReference type="GO" id="GO:0016829">
    <property type="term" value="F:lyase activity"/>
    <property type="evidence" value="ECO:0007669"/>
    <property type="project" value="UniProtKB-KW"/>
</dbReference>
<dbReference type="PANTHER" id="PTHR11236">
    <property type="entry name" value="AMINOBENZOATE/ANTHRANILATE SYNTHASE"/>
    <property type="match status" value="1"/>
</dbReference>
<evidence type="ECO:0000313" key="6">
    <source>
        <dbReference type="EMBL" id="SVC40434.1"/>
    </source>
</evidence>
<evidence type="ECO:0000256" key="1">
    <source>
        <dbReference type="ARBA" id="ARBA00001946"/>
    </source>
</evidence>
<sequence length="211" mass="23077">FSVVGASPEVHVRLTDDEVLIRPIAGTRPRGANEEEDQALEKELLADEKERAEHLMLVDLARNDIGRVCRHGTVQAAEYMIIERYSHVMHIVSQVLGKLDPEKNAFDLMRATFPAGTVSGAPKVRAMQIISESENLRRHVYAGALGHFGYDGNHDSCIAIRTAMLVDGMLQLQAGAGIVADSVPEMEYQETINKAKGMLKAIALAECQAGE</sequence>
<feature type="non-terminal residue" evidence="6">
    <location>
        <position position="1"/>
    </location>
</feature>
<feature type="domain" description="Chorismate-utilising enzyme C-terminal" evidence="5">
    <location>
        <begin position="2"/>
        <end position="194"/>
    </location>
</feature>
<dbReference type="InterPro" id="IPR005801">
    <property type="entry name" value="ADC_synthase"/>
</dbReference>
<evidence type="ECO:0000259" key="5">
    <source>
        <dbReference type="Pfam" id="PF00425"/>
    </source>
</evidence>
<keyword evidence="4" id="KW-0456">Lyase</keyword>
<keyword evidence="2" id="KW-0479">Metal-binding</keyword>
<dbReference type="AlphaFoldDB" id="A0A382LUM6"/>
<name>A0A382LUM6_9ZZZZ</name>
<comment type="cofactor">
    <cofactor evidence="1">
        <name>Mg(2+)</name>
        <dbReference type="ChEBI" id="CHEBI:18420"/>
    </cofactor>
</comment>